<dbReference type="EMBL" id="MU007053">
    <property type="protein sequence ID" value="KAF2428752.1"/>
    <property type="molecule type" value="Genomic_DNA"/>
</dbReference>
<keyword evidence="8" id="KW-0732">Signal</keyword>
<evidence type="ECO:0000256" key="7">
    <source>
        <dbReference type="ARBA" id="ARBA00022723"/>
    </source>
</evidence>
<feature type="domain" description="Peptidase S53" evidence="14">
    <location>
        <begin position="71"/>
        <end position="465"/>
    </location>
</feature>
<evidence type="ECO:0000259" key="14">
    <source>
        <dbReference type="PROSITE" id="PS51695"/>
    </source>
</evidence>
<proteinExistence type="predicted"/>
<evidence type="ECO:0000256" key="10">
    <source>
        <dbReference type="ARBA" id="ARBA00023026"/>
    </source>
</evidence>
<dbReference type="GO" id="GO:0004252">
    <property type="term" value="F:serine-type endopeptidase activity"/>
    <property type="evidence" value="ECO:0007669"/>
    <property type="project" value="UniProtKB-UniRule"/>
</dbReference>
<feature type="binding site" evidence="13">
    <location>
        <position position="408"/>
    </location>
    <ligand>
        <name>Ca(2+)</name>
        <dbReference type="ChEBI" id="CHEBI:29108"/>
    </ligand>
</feature>
<evidence type="ECO:0000256" key="11">
    <source>
        <dbReference type="ARBA" id="ARBA00023145"/>
    </source>
</evidence>
<organism evidence="15 16">
    <name type="scientific">Tothia fuscella</name>
    <dbReference type="NCBI Taxonomy" id="1048955"/>
    <lineage>
        <taxon>Eukaryota</taxon>
        <taxon>Fungi</taxon>
        <taxon>Dikarya</taxon>
        <taxon>Ascomycota</taxon>
        <taxon>Pezizomycotina</taxon>
        <taxon>Dothideomycetes</taxon>
        <taxon>Pleosporomycetidae</taxon>
        <taxon>Venturiales</taxon>
        <taxon>Cylindrosympodiaceae</taxon>
        <taxon>Tothia</taxon>
    </lineage>
</organism>
<keyword evidence="13" id="KW-0106">Calcium</keyword>
<accession>A0A9P4TXE0</accession>
<dbReference type="GO" id="GO:0008240">
    <property type="term" value="F:tripeptidyl-peptidase activity"/>
    <property type="evidence" value="ECO:0007669"/>
    <property type="project" value="UniProtKB-EC"/>
</dbReference>
<evidence type="ECO:0000256" key="1">
    <source>
        <dbReference type="ARBA" id="ARBA00001910"/>
    </source>
</evidence>
<evidence type="ECO:0000256" key="13">
    <source>
        <dbReference type="PROSITE-ProRule" id="PRU01032"/>
    </source>
</evidence>
<feature type="binding site" evidence="13">
    <location>
        <position position="445"/>
    </location>
    <ligand>
        <name>Ca(2+)</name>
        <dbReference type="ChEBI" id="CHEBI:29108"/>
    </ligand>
</feature>
<keyword evidence="7 13" id="KW-0479">Metal-binding</keyword>
<comment type="subcellular location">
    <subcellularLocation>
        <location evidence="3">Secreted</location>
        <location evidence="3">Extracellular space</location>
    </subcellularLocation>
</comment>
<evidence type="ECO:0000256" key="3">
    <source>
        <dbReference type="ARBA" id="ARBA00004239"/>
    </source>
</evidence>
<feature type="active site" description="Charge relay system" evidence="13">
    <location>
        <position position="149"/>
    </location>
</feature>
<name>A0A9P4TXE0_9PEZI</name>
<keyword evidence="10" id="KW-0843">Virulence</keyword>
<dbReference type="InterPro" id="IPR050819">
    <property type="entry name" value="Tripeptidyl-peptidase_I"/>
</dbReference>
<evidence type="ECO:0000256" key="12">
    <source>
        <dbReference type="ARBA" id="ARBA00023180"/>
    </source>
</evidence>
<keyword evidence="11" id="KW-0865">Zymogen</keyword>
<dbReference type="PANTHER" id="PTHR14218:SF34">
    <property type="entry name" value="TRIPEPTIDYL-PEPTIDASE SED4"/>
    <property type="match status" value="1"/>
</dbReference>
<dbReference type="PROSITE" id="PS51695">
    <property type="entry name" value="SEDOLISIN"/>
    <property type="match status" value="1"/>
</dbReference>
<dbReference type="InterPro" id="IPR030400">
    <property type="entry name" value="Sedolisin_dom"/>
</dbReference>
<dbReference type="Gene3D" id="3.40.50.200">
    <property type="entry name" value="Peptidase S8/S53 domain"/>
    <property type="match status" value="1"/>
</dbReference>
<keyword evidence="16" id="KW-1185">Reference proteome</keyword>
<sequence length="467" mass="50573">MEYHNEGVSKIRTTAYSVPMDVSEHVALIHPTTFFGKTQAFAPIHINLNEEEPEVEKRQSSLPLDASCRQGITPSCLKQLYNVGDYKPSADSGSKIAFGSFLNESHSLSDLKLYNDKFKIPDQAVTKVNINNAPDNQGPGASNGEANLDAQNMVGVAHPLPVIEYLTGGSPPIVPDLDLEAANTNEPYVPYYQYLLSKSNAELPQAISNSYGEPEQTVPKNYAQTTCTMIAILGIRGVSVFESSGDTGIGSNCLSNDGQKRRIFNPQFPGSCPWITSVGGTEAVSPEIAWRDSSGGFSYYFPRPWYQVDQVSTYLTKYIPPTVLTYYNDFFNKDGRGFPDISAHSLTPNYQVFVGGSLRPSGGTSAASPVWAALVGMLNDARLKAKKPTMGFLNPWLYAQGDSFLTDVTRGNTRGCSGVNFQTGFRFTGSGIIPGASWNSTVGWDPATGLGIPDFQKMLKSAMAVGV</sequence>
<dbReference type="PANTHER" id="PTHR14218">
    <property type="entry name" value="PROTEASE S8 TRIPEPTIDYL PEPTIDASE I CLN2"/>
    <property type="match status" value="1"/>
</dbReference>
<feature type="active site" description="Charge relay system" evidence="13">
    <location>
        <position position="145"/>
    </location>
</feature>
<comment type="caution">
    <text evidence="15">The sequence shown here is derived from an EMBL/GenBank/DDBJ whole genome shotgun (WGS) entry which is preliminary data.</text>
</comment>
<dbReference type="SUPFAM" id="SSF52743">
    <property type="entry name" value="Subtilisin-like"/>
    <property type="match status" value="1"/>
</dbReference>
<evidence type="ECO:0000313" key="16">
    <source>
        <dbReference type="Proteomes" id="UP000800235"/>
    </source>
</evidence>
<evidence type="ECO:0000256" key="9">
    <source>
        <dbReference type="ARBA" id="ARBA00022801"/>
    </source>
</evidence>
<evidence type="ECO:0000313" key="15">
    <source>
        <dbReference type="EMBL" id="KAF2428752.1"/>
    </source>
</evidence>
<evidence type="ECO:0000256" key="6">
    <source>
        <dbReference type="ARBA" id="ARBA00022670"/>
    </source>
</evidence>
<protein>
    <recommendedName>
        <fullName evidence="4">tripeptidyl-peptidase II</fullName>
        <ecNumber evidence="4">3.4.14.10</ecNumber>
    </recommendedName>
</protein>
<gene>
    <name evidence="15" type="ORF">EJ08DRAFT_650934</name>
</gene>
<feature type="binding site" evidence="13">
    <location>
        <position position="443"/>
    </location>
    <ligand>
        <name>Ca(2+)</name>
        <dbReference type="ChEBI" id="CHEBI:29108"/>
    </ligand>
</feature>
<dbReference type="GO" id="GO:0005576">
    <property type="term" value="C:extracellular region"/>
    <property type="evidence" value="ECO:0007669"/>
    <property type="project" value="UniProtKB-SubCell"/>
</dbReference>
<feature type="binding site" evidence="13">
    <location>
        <position position="407"/>
    </location>
    <ligand>
        <name>Ca(2+)</name>
        <dbReference type="ChEBI" id="CHEBI:29108"/>
    </ligand>
</feature>
<dbReference type="EC" id="3.4.14.10" evidence="4"/>
<evidence type="ECO:0000256" key="4">
    <source>
        <dbReference type="ARBA" id="ARBA00012462"/>
    </source>
</evidence>
<keyword evidence="13" id="KW-0720">Serine protease</keyword>
<dbReference type="Proteomes" id="UP000800235">
    <property type="component" value="Unassembled WGS sequence"/>
</dbReference>
<dbReference type="AlphaFoldDB" id="A0A9P4TXE0"/>
<keyword evidence="6 13" id="KW-0645">Protease</keyword>
<evidence type="ECO:0000256" key="5">
    <source>
        <dbReference type="ARBA" id="ARBA00022525"/>
    </source>
</evidence>
<keyword evidence="5" id="KW-0964">Secreted</keyword>
<comment type="function">
    <text evidence="2">Secreted tripeptidyl-peptidase which degrades proteins at acidic pHs and is involved in virulence.</text>
</comment>
<evidence type="ECO:0000256" key="8">
    <source>
        <dbReference type="ARBA" id="ARBA00022729"/>
    </source>
</evidence>
<comment type="cofactor">
    <cofactor evidence="13">
        <name>Ca(2+)</name>
        <dbReference type="ChEBI" id="CHEBI:29108"/>
    </cofactor>
    <text evidence="13">Binds 1 Ca(2+) ion per subunit.</text>
</comment>
<dbReference type="FunFam" id="3.40.50.200:FF:000015">
    <property type="entry name" value="Tripeptidyl peptidase A"/>
    <property type="match status" value="1"/>
</dbReference>
<dbReference type="InterPro" id="IPR036852">
    <property type="entry name" value="Peptidase_S8/S53_dom_sf"/>
</dbReference>
<dbReference type="OrthoDB" id="409122at2759"/>
<comment type="catalytic activity">
    <reaction evidence="1">
        <text>Release of an N-terminal tripeptide from a polypeptide.</text>
        <dbReference type="EC" id="3.4.14.10"/>
    </reaction>
</comment>
<reference evidence="15" key="1">
    <citation type="journal article" date="2020" name="Stud. Mycol.">
        <title>101 Dothideomycetes genomes: a test case for predicting lifestyles and emergence of pathogens.</title>
        <authorList>
            <person name="Haridas S."/>
            <person name="Albert R."/>
            <person name="Binder M."/>
            <person name="Bloem J."/>
            <person name="Labutti K."/>
            <person name="Salamov A."/>
            <person name="Andreopoulos B."/>
            <person name="Baker S."/>
            <person name="Barry K."/>
            <person name="Bills G."/>
            <person name="Bluhm B."/>
            <person name="Cannon C."/>
            <person name="Castanera R."/>
            <person name="Culley D."/>
            <person name="Daum C."/>
            <person name="Ezra D."/>
            <person name="Gonzalez J."/>
            <person name="Henrissat B."/>
            <person name="Kuo A."/>
            <person name="Liang C."/>
            <person name="Lipzen A."/>
            <person name="Lutzoni F."/>
            <person name="Magnuson J."/>
            <person name="Mondo S."/>
            <person name="Nolan M."/>
            <person name="Ohm R."/>
            <person name="Pangilinan J."/>
            <person name="Park H.-J."/>
            <person name="Ramirez L."/>
            <person name="Alfaro M."/>
            <person name="Sun H."/>
            <person name="Tritt A."/>
            <person name="Yoshinaga Y."/>
            <person name="Zwiers L.-H."/>
            <person name="Turgeon B."/>
            <person name="Goodwin S."/>
            <person name="Spatafora J."/>
            <person name="Crous P."/>
            <person name="Grigoriev I."/>
        </authorList>
    </citation>
    <scope>NUCLEOTIDE SEQUENCE</scope>
    <source>
        <strain evidence="15">CBS 130266</strain>
    </source>
</reference>
<keyword evidence="9 13" id="KW-0378">Hydrolase</keyword>
<evidence type="ECO:0000256" key="2">
    <source>
        <dbReference type="ARBA" id="ARBA00002451"/>
    </source>
</evidence>
<dbReference type="CDD" id="cd04056">
    <property type="entry name" value="Peptidases_S53"/>
    <property type="match status" value="1"/>
</dbReference>
<keyword evidence="12" id="KW-0325">Glycoprotein</keyword>
<dbReference type="GO" id="GO:0006508">
    <property type="term" value="P:proteolysis"/>
    <property type="evidence" value="ECO:0007669"/>
    <property type="project" value="UniProtKB-KW"/>
</dbReference>
<dbReference type="GO" id="GO:0046872">
    <property type="term" value="F:metal ion binding"/>
    <property type="evidence" value="ECO:0007669"/>
    <property type="project" value="UniProtKB-UniRule"/>
</dbReference>
<feature type="active site" description="Charge relay system" evidence="13">
    <location>
        <position position="365"/>
    </location>
</feature>